<name>A0A162P0A2_COLIC</name>
<sequence>MDGMDEAQFNKTLEVINDNINDDDKELFVAIAALVISIVALVAALLQVAQQYYASAAGYSSCGSKVIGKWSESKKRILKFTEFRFEVQFETPVIFLCPPTNKKGPVKGQPIVFIDGSEASLRDSRSELPDQDLKDKTVSAKELVKQSVHTADNERASWVTLLSALQKMEYESREWQREQYNKKVFKSPPKGPKGALQVEKHEDIETVLQEVSQKYTLTIAIQKKLRSWDTMPTNVKKPYATTTWCHVVEMLAMLGVYWIEFNRTNDRYRAEGNGYTVTGEKVSDLGIMFTFQVYGRSRFESNRVIPVDETKEFCFGFVPTIYRSTSDGRRLQFPNDEPRDLSTLNFASNHEIAETLVLIGCNTNTVNYFADKSTARIGHLFPVAFEIVGMLARTLHIEKSAFRLLPNPTHYRWDTKNFSLTRLLDAYAKQMNKLKADPQYATSIVGKAIRRNIRAIQEHIKASERGNWVTLPLMDALHSALDDMDEILTATRRESRPAVMTRNYTTVSGMQQTVLNKPAQSSEPANDIPFESTRQEMVKDVLRSHIQEVLAGFNEKTEKPATLKTPGGNQILEDKARPLRFEDIDAAAPELKQDKLMEVYFRVVRSKVIAESKESKDRRASISPTAPPVGFGGLKRRNQTNLSTWTADTIDDEEQIFLYALEDEEVKYGDIWCTLVFRMICWLMLHDFHKKDAQVSKSELLGSRLPVYIS</sequence>
<dbReference type="AlphaFoldDB" id="A0A162P0A2"/>
<dbReference type="OrthoDB" id="5227693at2759"/>
<evidence type="ECO:0000256" key="1">
    <source>
        <dbReference type="SAM" id="MobiDB-lite"/>
    </source>
</evidence>
<reference evidence="3 4" key="1">
    <citation type="submission" date="2015-06" db="EMBL/GenBank/DDBJ databases">
        <title>Survival trade-offs in plant roots during colonization by closely related pathogenic and mutualistic fungi.</title>
        <authorList>
            <person name="Hacquard S."/>
            <person name="Kracher B."/>
            <person name="Hiruma K."/>
            <person name="Weinman A."/>
            <person name="Muench P."/>
            <person name="Garrido Oter R."/>
            <person name="Ver Loren van Themaat E."/>
            <person name="Dallerey J.-F."/>
            <person name="Damm U."/>
            <person name="Henrissat B."/>
            <person name="Lespinet O."/>
            <person name="Thon M."/>
            <person name="Kemen E."/>
            <person name="McHardy A.C."/>
            <person name="Schulze-Lefert P."/>
            <person name="O'Connell R.J."/>
        </authorList>
    </citation>
    <scope>NUCLEOTIDE SEQUENCE [LARGE SCALE GENOMIC DNA]</scope>
    <source>
        <strain evidence="3 4">MAFF 238704</strain>
    </source>
</reference>
<keyword evidence="4" id="KW-1185">Reference proteome</keyword>
<dbReference type="Proteomes" id="UP000076584">
    <property type="component" value="Unassembled WGS sequence"/>
</dbReference>
<evidence type="ECO:0000313" key="4">
    <source>
        <dbReference type="Proteomes" id="UP000076584"/>
    </source>
</evidence>
<comment type="caution">
    <text evidence="3">The sequence shown here is derived from an EMBL/GenBank/DDBJ whole genome shotgun (WGS) entry which is preliminary data.</text>
</comment>
<feature type="region of interest" description="Disordered" evidence="1">
    <location>
        <begin position="509"/>
        <end position="529"/>
    </location>
</feature>
<evidence type="ECO:0000313" key="3">
    <source>
        <dbReference type="EMBL" id="KZL86518.1"/>
    </source>
</evidence>
<organism evidence="3 4">
    <name type="scientific">Colletotrichum incanum</name>
    <name type="common">Soybean anthracnose fungus</name>
    <dbReference type="NCBI Taxonomy" id="1573173"/>
    <lineage>
        <taxon>Eukaryota</taxon>
        <taxon>Fungi</taxon>
        <taxon>Dikarya</taxon>
        <taxon>Ascomycota</taxon>
        <taxon>Pezizomycotina</taxon>
        <taxon>Sordariomycetes</taxon>
        <taxon>Hypocreomycetidae</taxon>
        <taxon>Glomerellales</taxon>
        <taxon>Glomerellaceae</taxon>
        <taxon>Colletotrichum</taxon>
        <taxon>Colletotrichum spaethianum species complex</taxon>
    </lineage>
</organism>
<keyword evidence="2" id="KW-0472">Membrane</keyword>
<dbReference type="STRING" id="1573173.A0A162P0A2"/>
<feature type="region of interest" description="Disordered" evidence="1">
    <location>
        <begin position="615"/>
        <end position="635"/>
    </location>
</feature>
<proteinExistence type="predicted"/>
<protein>
    <submittedName>
        <fullName evidence="3">Modin</fullName>
    </submittedName>
</protein>
<dbReference type="EMBL" id="LFIW01000414">
    <property type="protein sequence ID" value="KZL86518.1"/>
    <property type="molecule type" value="Genomic_DNA"/>
</dbReference>
<evidence type="ECO:0000256" key="2">
    <source>
        <dbReference type="SAM" id="Phobius"/>
    </source>
</evidence>
<feature type="compositionally biased region" description="Polar residues" evidence="1">
    <location>
        <begin position="509"/>
        <end position="524"/>
    </location>
</feature>
<feature type="transmembrane region" description="Helical" evidence="2">
    <location>
        <begin position="27"/>
        <end position="46"/>
    </location>
</feature>
<accession>A0A162P0A2</accession>
<keyword evidence="2" id="KW-0812">Transmembrane</keyword>
<gene>
    <name evidence="3" type="ORF">CI238_05861</name>
</gene>
<keyword evidence="2" id="KW-1133">Transmembrane helix</keyword>